<dbReference type="GO" id="GO:0009506">
    <property type="term" value="C:plasmodesma"/>
    <property type="evidence" value="ECO:0007669"/>
    <property type="project" value="TreeGrafter"/>
</dbReference>
<proteinExistence type="predicted"/>
<evidence type="ECO:0000313" key="4">
    <source>
        <dbReference type="EMBL" id="WOH06413.1"/>
    </source>
</evidence>
<reference evidence="4" key="2">
    <citation type="submission" date="2022-03" db="EMBL/GenBank/DDBJ databases">
        <title>Draft title - Genomic analysis of global carrot germplasm unveils the trajectory of domestication and the origin of high carotenoid orange carrot.</title>
        <authorList>
            <person name="Iorizzo M."/>
            <person name="Ellison S."/>
            <person name="Senalik D."/>
            <person name="Macko-Podgorni A."/>
            <person name="Grzebelus D."/>
            <person name="Bostan H."/>
            <person name="Rolling W."/>
            <person name="Curaba J."/>
            <person name="Simon P."/>
        </authorList>
    </citation>
    <scope>NUCLEOTIDE SEQUENCE</scope>
    <source>
        <tissue evidence="4">Leaf</tissue>
    </source>
</reference>
<dbReference type="PANTHER" id="PTHR31415:SF52">
    <property type="entry name" value="LATE EMBRYOGENESIS ABUNDANT (LEA) HYDROXYPROLINE-RICH GLYCOPROTEIN FAMILY-RELATED"/>
    <property type="match status" value="1"/>
</dbReference>
<keyword evidence="2 3" id="KW-0472">Membrane</keyword>
<keyword evidence="3" id="KW-0812">Transmembrane</keyword>
<accession>A0AAF1B6G4</accession>
<dbReference type="EMBL" id="CP093348">
    <property type="protein sequence ID" value="WOH06413.1"/>
    <property type="molecule type" value="Genomic_DNA"/>
</dbReference>
<organism evidence="4 5">
    <name type="scientific">Daucus carota subsp. sativus</name>
    <name type="common">Carrot</name>
    <dbReference type="NCBI Taxonomy" id="79200"/>
    <lineage>
        <taxon>Eukaryota</taxon>
        <taxon>Viridiplantae</taxon>
        <taxon>Streptophyta</taxon>
        <taxon>Embryophyta</taxon>
        <taxon>Tracheophyta</taxon>
        <taxon>Spermatophyta</taxon>
        <taxon>Magnoliopsida</taxon>
        <taxon>eudicotyledons</taxon>
        <taxon>Gunneridae</taxon>
        <taxon>Pentapetalae</taxon>
        <taxon>asterids</taxon>
        <taxon>campanulids</taxon>
        <taxon>Apiales</taxon>
        <taxon>Apiaceae</taxon>
        <taxon>Apioideae</taxon>
        <taxon>Scandiceae</taxon>
        <taxon>Daucinae</taxon>
        <taxon>Daucus</taxon>
        <taxon>Daucus sect. Daucus</taxon>
    </lineage>
</organism>
<dbReference type="Proteomes" id="UP000077755">
    <property type="component" value="Chromosome 6"/>
</dbReference>
<dbReference type="AlphaFoldDB" id="A0AAF1B6G4"/>
<dbReference type="InterPro" id="IPR044839">
    <property type="entry name" value="NDR1-like"/>
</dbReference>
<dbReference type="PANTHER" id="PTHR31415">
    <property type="entry name" value="OS05G0367900 PROTEIN"/>
    <property type="match status" value="1"/>
</dbReference>
<keyword evidence="3" id="KW-1133">Transmembrane helix</keyword>
<keyword evidence="5" id="KW-1185">Reference proteome</keyword>
<evidence type="ECO:0000256" key="1">
    <source>
        <dbReference type="ARBA" id="ARBA00004370"/>
    </source>
</evidence>
<comment type="subcellular location">
    <subcellularLocation>
        <location evidence="1">Membrane</location>
    </subcellularLocation>
</comment>
<name>A0AAF1B6G4_DAUCS</name>
<feature type="transmembrane region" description="Helical" evidence="3">
    <location>
        <begin position="205"/>
        <end position="226"/>
    </location>
</feature>
<evidence type="ECO:0000256" key="3">
    <source>
        <dbReference type="SAM" id="Phobius"/>
    </source>
</evidence>
<evidence type="ECO:0008006" key="6">
    <source>
        <dbReference type="Google" id="ProtNLM"/>
    </source>
</evidence>
<reference evidence="4" key="1">
    <citation type="journal article" date="2016" name="Nat. Genet.">
        <title>A high-quality carrot genome assembly provides new insights into carotenoid accumulation and asterid genome evolution.</title>
        <authorList>
            <person name="Iorizzo M."/>
            <person name="Ellison S."/>
            <person name="Senalik D."/>
            <person name="Zeng P."/>
            <person name="Satapoomin P."/>
            <person name="Huang J."/>
            <person name="Bowman M."/>
            <person name="Iovene M."/>
            <person name="Sanseverino W."/>
            <person name="Cavagnaro P."/>
            <person name="Yildiz M."/>
            <person name="Macko-Podgorni A."/>
            <person name="Moranska E."/>
            <person name="Grzebelus E."/>
            <person name="Grzebelus D."/>
            <person name="Ashrafi H."/>
            <person name="Zheng Z."/>
            <person name="Cheng S."/>
            <person name="Spooner D."/>
            <person name="Van Deynze A."/>
            <person name="Simon P."/>
        </authorList>
    </citation>
    <scope>NUCLEOTIDE SEQUENCE</scope>
    <source>
        <tissue evidence="4">Leaf</tissue>
    </source>
</reference>
<protein>
    <recommendedName>
        <fullName evidence="6">Late embryogenesis abundant protein LEA-2 subgroup domain-containing protein</fullName>
    </recommendedName>
</protein>
<feature type="transmembrane region" description="Helical" evidence="3">
    <location>
        <begin position="50"/>
        <end position="72"/>
    </location>
</feature>
<dbReference type="GO" id="GO:0098542">
    <property type="term" value="P:defense response to other organism"/>
    <property type="evidence" value="ECO:0007669"/>
    <property type="project" value="InterPro"/>
</dbReference>
<dbReference type="GO" id="GO:0005886">
    <property type="term" value="C:plasma membrane"/>
    <property type="evidence" value="ECO:0007669"/>
    <property type="project" value="TreeGrafter"/>
</dbReference>
<evidence type="ECO:0000256" key="2">
    <source>
        <dbReference type="ARBA" id="ARBA00023136"/>
    </source>
</evidence>
<sequence length="232" mass="25796">MGLSGKGCLVFSCCSLTLILFIPIFITLNLAAANGSQVRASIEALFVPAIMSNVGGYNSLINSTSIFFIFLLRDTTYQMGVYYDNITLTFSYVNPNTSVVVPVANYTTPGFYQKGNDHGSRIDRSDYVETHGVSWKEASENVSQVVLRVDLATAVRFKYASWKSKRHHLLLHGDVKISTRSANKVGDKGTRLRSSSGHSSGYKGFIVFSICFYVVVCIVWFFSIFFTCKDDY</sequence>
<gene>
    <name evidence="4" type="ORF">DCAR_0625840</name>
</gene>
<evidence type="ECO:0000313" key="5">
    <source>
        <dbReference type="Proteomes" id="UP000077755"/>
    </source>
</evidence>